<evidence type="ECO:0000256" key="3">
    <source>
        <dbReference type="ARBA" id="ARBA00022989"/>
    </source>
</evidence>
<feature type="domain" description="EamA" evidence="6">
    <location>
        <begin position="10"/>
        <end position="133"/>
    </location>
</feature>
<keyword evidence="8" id="KW-1185">Reference proteome</keyword>
<feature type="domain" description="EamA" evidence="6">
    <location>
        <begin position="144"/>
        <end position="283"/>
    </location>
</feature>
<evidence type="ECO:0000313" key="8">
    <source>
        <dbReference type="Proteomes" id="UP001449795"/>
    </source>
</evidence>
<dbReference type="PANTHER" id="PTHR32322">
    <property type="entry name" value="INNER MEMBRANE TRANSPORTER"/>
    <property type="match status" value="1"/>
</dbReference>
<reference evidence="7 8" key="1">
    <citation type="submission" date="2024-04" db="EMBL/GenBank/DDBJ databases">
        <title>Complete genome sequence of Nguyenibacter vanlangesis HBCM-1154, a strain capable of nitrogen fixation, IAA production, and phosphorus solubilization isolated from sugarcane soil.</title>
        <authorList>
            <person name="MY HANH P."/>
        </authorList>
    </citation>
    <scope>NUCLEOTIDE SEQUENCE [LARGE SCALE GENOMIC DNA]</scope>
    <source>
        <strain evidence="7 8">HBCM 1154</strain>
    </source>
</reference>
<feature type="transmembrane region" description="Helical" evidence="5">
    <location>
        <begin position="118"/>
        <end position="137"/>
    </location>
</feature>
<dbReference type="SUPFAM" id="SSF103481">
    <property type="entry name" value="Multidrug resistance efflux transporter EmrE"/>
    <property type="match status" value="2"/>
</dbReference>
<evidence type="ECO:0000256" key="4">
    <source>
        <dbReference type="ARBA" id="ARBA00023136"/>
    </source>
</evidence>
<dbReference type="InterPro" id="IPR050638">
    <property type="entry name" value="AA-Vitamin_Transporters"/>
</dbReference>
<feature type="transmembrane region" description="Helical" evidence="5">
    <location>
        <begin position="35"/>
        <end position="54"/>
    </location>
</feature>
<comment type="subcellular location">
    <subcellularLocation>
        <location evidence="1">Membrane</location>
        <topology evidence="1">Multi-pass membrane protein</topology>
    </subcellularLocation>
</comment>
<evidence type="ECO:0000256" key="5">
    <source>
        <dbReference type="SAM" id="Phobius"/>
    </source>
</evidence>
<feature type="transmembrane region" description="Helical" evidence="5">
    <location>
        <begin position="91"/>
        <end position="111"/>
    </location>
</feature>
<sequence length="301" mass="32776">MNNMKFRHILEIILVVLIWGFNFVIIKIGLSGFSPLLLCFARFFLAGFPAVFFVKRPSVPFVGMVAYGLFNFVGQFVFLFTGMFLGVSAGLASIILQIQVFITLALAAVFLREQPNMFQVAGAIVSSVGIGLLAFHAGGDVTLSGLCFVLMAALSWACGNIVAKSFRGVDVFGLVVWGSALASAPLFVLCVYVDGWTSITNSVEKLGIHSILALAYLVYPTTLLGYAFWNKLLGHYRAAQIVPFTLLVPVVGLASSVLVLSEPLEEWKIASSVLVFSGLCINVLAPRLMQFYRVSRRISIR</sequence>
<feature type="transmembrane region" description="Helical" evidence="5">
    <location>
        <begin position="206"/>
        <end position="229"/>
    </location>
</feature>
<dbReference type="EMBL" id="CP152276">
    <property type="protein sequence ID" value="XAE41393.1"/>
    <property type="molecule type" value="Genomic_DNA"/>
</dbReference>
<keyword evidence="4 5" id="KW-0472">Membrane</keyword>
<dbReference type="Pfam" id="PF00892">
    <property type="entry name" value="EamA"/>
    <property type="match status" value="2"/>
</dbReference>
<feature type="transmembrane region" description="Helical" evidence="5">
    <location>
        <begin position="12"/>
        <end position="29"/>
    </location>
</feature>
<evidence type="ECO:0000256" key="1">
    <source>
        <dbReference type="ARBA" id="ARBA00004141"/>
    </source>
</evidence>
<protein>
    <submittedName>
        <fullName evidence="7">EamA family transporter</fullName>
    </submittedName>
</protein>
<feature type="transmembrane region" description="Helical" evidence="5">
    <location>
        <begin position="143"/>
        <end position="162"/>
    </location>
</feature>
<dbReference type="RefSeq" id="WP_342627345.1">
    <property type="nucleotide sequence ID" value="NZ_CP152276.1"/>
</dbReference>
<feature type="transmembrane region" description="Helical" evidence="5">
    <location>
        <begin position="61"/>
        <end position="85"/>
    </location>
</feature>
<accession>A0ABZ3D0V9</accession>
<gene>
    <name evidence="7" type="ORF">AAC691_13920</name>
</gene>
<dbReference type="Proteomes" id="UP001449795">
    <property type="component" value="Chromosome"/>
</dbReference>
<dbReference type="InterPro" id="IPR037185">
    <property type="entry name" value="EmrE-like"/>
</dbReference>
<evidence type="ECO:0000313" key="7">
    <source>
        <dbReference type="EMBL" id="XAE41393.1"/>
    </source>
</evidence>
<dbReference type="InterPro" id="IPR000620">
    <property type="entry name" value="EamA_dom"/>
</dbReference>
<feature type="transmembrane region" description="Helical" evidence="5">
    <location>
        <begin position="267"/>
        <end position="289"/>
    </location>
</feature>
<evidence type="ECO:0000256" key="2">
    <source>
        <dbReference type="ARBA" id="ARBA00022692"/>
    </source>
</evidence>
<organism evidence="7 8">
    <name type="scientific">Nguyenibacter vanlangensis</name>
    <dbReference type="NCBI Taxonomy" id="1216886"/>
    <lineage>
        <taxon>Bacteria</taxon>
        <taxon>Pseudomonadati</taxon>
        <taxon>Pseudomonadota</taxon>
        <taxon>Alphaproteobacteria</taxon>
        <taxon>Acetobacterales</taxon>
        <taxon>Acetobacteraceae</taxon>
        <taxon>Nguyenibacter</taxon>
    </lineage>
</organism>
<dbReference type="PANTHER" id="PTHR32322:SF9">
    <property type="entry name" value="AMINO-ACID METABOLITE EFFLUX PUMP-RELATED"/>
    <property type="match status" value="1"/>
</dbReference>
<feature type="transmembrane region" description="Helical" evidence="5">
    <location>
        <begin position="241"/>
        <end position="261"/>
    </location>
</feature>
<evidence type="ECO:0000259" key="6">
    <source>
        <dbReference type="Pfam" id="PF00892"/>
    </source>
</evidence>
<name>A0ABZ3D0V9_9PROT</name>
<feature type="transmembrane region" description="Helical" evidence="5">
    <location>
        <begin position="174"/>
        <end position="194"/>
    </location>
</feature>
<keyword evidence="2 5" id="KW-0812">Transmembrane</keyword>
<proteinExistence type="predicted"/>
<keyword evidence="3 5" id="KW-1133">Transmembrane helix</keyword>